<evidence type="ECO:0000259" key="1">
    <source>
        <dbReference type="Pfam" id="PF01712"/>
    </source>
</evidence>
<proteinExistence type="predicted"/>
<name>A0A0B6ZPP8_9EUPU</name>
<dbReference type="Pfam" id="PF01712">
    <property type="entry name" value="dNK"/>
    <property type="match status" value="1"/>
</dbReference>
<evidence type="ECO:0000313" key="2">
    <source>
        <dbReference type="EMBL" id="CEK69821.1"/>
    </source>
</evidence>
<gene>
    <name evidence="2" type="primary">ORF71724</name>
</gene>
<reference evidence="2" key="1">
    <citation type="submission" date="2014-12" db="EMBL/GenBank/DDBJ databases">
        <title>Insight into the proteome of Arion vulgaris.</title>
        <authorList>
            <person name="Aradska J."/>
            <person name="Bulat T."/>
            <person name="Smidak R."/>
            <person name="Sarate P."/>
            <person name="Gangsoo J."/>
            <person name="Sialana F."/>
            <person name="Bilban M."/>
            <person name="Lubec G."/>
        </authorList>
    </citation>
    <scope>NUCLEOTIDE SEQUENCE</scope>
    <source>
        <tissue evidence="2">Skin</tissue>
    </source>
</reference>
<dbReference type="PANTHER" id="PTHR10513">
    <property type="entry name" value="DEOXYNUCLEOSIDE KINASE"/>
    <property type="match status" value="1"/>
</dbReference>
<dbReference type="FunFam" id="3.40.50.300:FF:001571">
    <property type="entry name" value="Deoxynucleoside kinase"/>
    <property type="match status" value="1"/>
</dbReference>
<dbReference type="PANTHER" id="PTHR10513:SF24">
    <property type="entry name" value="THYMIDINE KINASE 2, MITOCHONDRIAL"/>
    <property type="match status" value="1"/>
</dbReference>
<accession>A0A0B6ZPP8</accession>
<dbReference type="SUPFAM" id="SSF52540">
    <property type="entry name" value="P-loop containing nucleoside triphosphate hydrolases"/>
    <property type="match status" value="1"/>
</dbReference>
<dbReference type="EMBL" id="HACG01022956">
    <property type="protein sequence ID" value="CEK69821.1"/>
    <property type="molecule type" value="Transcribed_RNA"/>
</dbReference>
<feature type="domain" description="Deoxynucleoside kinase" evidence="1">
    <location>
        <begin position="69"/>
        <end position="270"/>
    </location>
</feature>
<dbReference type="GO" id="GO:0019136">
    <property type="term" value="F:deoxynucleoside kinase activity"/>
    <property type="evidence" value="ECO:0007669"/>
    <property type="project" value="TreeGrafter"/>
</dbReference>
<dbReference type="InterPro" id="IPR027417">
    <property type="entry name" value="P-loop_NTPase"/>
</dbReference>
<dbReference type="InterPro" id="IPR031314">
    <property type="entry name" value="DNK_dom"/>
</dbReference>
<dbReference type="AlphaFoldDB" id="A0A0B6ZPP8"/>
<protein>
    <recommendedName>
        <fullName evidence="1">Deoxynucleoside kinase domain-containing protein</fullName>
    </recommendedName>
</protein>
<dbReference type="Gene3D" id="3.40.50.300">
    <property type="entry name" value="P-loop containing nucleotide triphosphate hydrolases"/>
    <property type="match status" value="1"/>
</dbReference>
<sequence>MASTSSHDGKSIADAVVPSAITLSPSSDMVVPLATTVSPSTHVVAPSTTTLPPSVKEEIIKKRIGKTVAVEGNIGSGKTTFLNYFQKYKNVEVLAEPVAKWRNVMGYNALDLLYTDTERWSCAFEFLVTLSLLENHQALQDHAGLKMMERSIYSTRHCFMEHLIKNGQIQALDQLILSEWHEWVDQHEDISLDLIVYLRASPEVCADRMKLRNRSEEADIPMDYLRALHQLHDDWLLHDKRGQLPAHVLVLDADKDLVELQKEIDNLTQDIFCGLDIR</sequence>
<dbReference type="CDD" id="cd01673">
    <property type="entry name" value="dNK"/>
    <property type="match status" value="1"/>
</dbReference>
<organism evidence="2">
    <name type="scientific">Arion vulgaris</name>
    <dbReference type="NCBI Taxonomy" id="1028688"/>
    <lineage>
        <taxon>Eukaryota</taxon>
        <taxon>Metazoa</taxon>
        <taxon>Spiralia</taxon>
        <taxon>Lophotrochozoa</taxon>
        <taxon>Mollusca</taxon>
        <taxon>Gastropoda</taxon>
        <taxon>Heterobranchia</taxon>
        <taxon>Euthyneura</taxon>
        <taxon>Panpulmonata</taxon>
        <taxon>Eupulmonata</taxon>
        <taxon>Stylommatophora</taxon>
        <taxon>Helicina</taxon>
        <taxon>Arionoidea</taxon>
        <taxon>Arionidae</taxon>
        <taxon>Arion</taxon>
    </lineage>
</organism>
<dbReference type="GO" id="GO:0005739">
    <property type="term" value="C:mitochondrion"/>
    <property type="evidence" value="ECO:0007669"/>
    <property type="project" value="TreeGrafter"/>
</dbReference>
<dbReference type="InterPro" id="IPR050566">
    <property type="entry name" value="Deoxyribonucleoside_kinase"/>
</dbReference>